<dbReference type="Proteomes" id="UP001597380">
    <property type="component" value="Unassembled WGS sequence"/>
</dbReference>
<comment type="caution">
    <text evidence="1">The sequence shown here is derived from an EMBL/GenBank/DDBJ whole genome shotgun (WGS) entry which is preliminary data.</text>
</comment>
<dbReference type="EMBL" id="JBHUHT010000007">
    <property type="protein sequence ID" value="MFD2094912.1"/>
    <property type="molecule type" value="Genomic_DNA"/>
</dbReference>
<dbReference type="NCBIfam" id="NF041064">
    <property type="entry name" value="DpdG"/>
    <property type="match status" value="1"/>
</dbReference>
<accession>A0ABW4XHG4</accession>
<dbReference type="InterPro" id="IPR049812">
    <property type="entry name" value="DpdG-like"/>
</dbReference>
<evidence type="ECO:0000313" key="2">
    <source>
        <dbReference type="Proteomes" id="UP001597380"/>
    </source>
</evidence>
<dbReference type="RefSeq" id="WP_345338085.1">
    <property type="nucleotide sequence ID" value="NZ_BAABLI010000004.1"/>
</dbReference>
<keyword evidence="2" id="KW-1185">Reference proteome</keyword>
<organism evidence="1 2">
    <name type="scientific">Corallincola platygyrae</name>
    <dbReference type="NCBI Taxonomy" id="1193278"/>
    <lineage>
        <taxon>Bacteria</taxon>
        <taxon>Pseudomonadati</taxon>
        <taxon>Pseudomonadota</taxon>
        <taxon>Gammaproteobacteria</taxon>
        <taxon>Alteromonadales</taxon>
        <taxon>Psychromonadaceae</taxon>
        <taxon>Corallincola</taxon>
    </lineage>
</organism>
<name>A0ABW4XHG4_9GAMM</name>
<proteinExistence type="predicted"/>
<gene>
    <name evidence="1" type="primary">dpdG</name>
    <name evidence="1" type="ORF">ACFSJ3_02885</name>
</gene>
<sequence length="292" mass="33054">MSIINNDRAGSQIRLLCLIDRVLNRRKQKLIERDELIAMLRPSNLPKKTRGESRFAENLDFWVKEGLWHQEGSAISRAEISASEVDLPCRVLDLLINNAKERDLMQGNRGEPFLRSVTALLAQEKYTFVGRTCLDKGNISKAVGRLSTDRAFNETNEAATLLEYAEFLGFLEPFGSGYIVDPTRAIEPVLSDVFQDKGELTANQFMANLVEIMPMLDGGSYRQLIEPLLTAQDWQPLPYHQVSASLSHALIRLELDLKLTLESRSDDLDALQLQTPDGKQRQISVIRLREND</sequence>
<reference evidence="2" key="1">
    <citation type="journal article" date="2019" name="Int. J. Syst. Evol. Microbiol.">
        <title>The Global Catalogue of Microorganisms (GCM) 10K type strain sequencing project: providing services to taxonomists for standard genome sequencing and annotation.</title>
        <authorList>
            <consortium name="The Broad Institute Genomics Platform"/>
            <consortium name="The Broad Institute Genome Sequencing Center for Infectious Disease"/>
            <person name="Wu L."/>
            <person name="Ma J."/>
        </authorList>
    </citation>
    <scope>NUCLEOTIDE SEQUENCE [LARGE SCALE GENOMIC DNA]</scope>
    <source>
        <strain evidence="2">CGMCC 1.10992</strain>
    </source>
</reference>
<protein>
    <submittedName>
        <fullName evidence="1">Protein DpdG</fullName>
    </submittedName>
</protein>
<evidence type="ECO:0000313" key="1">
    <source>
        <dbReference type="EMBL" id="MFD2094912.1"/>
    </source>
</evidence>